<name>A0ABR4LNR0_9EURO</name>
<dbReference type="EMBL" id="JBFXLQ010000027">
    <property type="protein sequence ID" value="KAL2866180.1"/>
    <property type="molecule type" value="Genomic_DNA"/>
</dbReference>
<evidence type="ECO:0000313" key="1">
    <source>
        <dbReference type="EMBL" id="KAL2866180.1"/>
    </source>
</evidence>
<gene>
    <name evidence="1" type="ORF">BJX67DRAFT_356713</name>
</gene>
<dbReference type="Proteomes" id="UP001610432">
    <property type="component" value="Unassembled WGS sequence"/>
</dbReference>
<reference evidence="1 2" key="1">
    <citation type="submission" date="2024-07" db="EMBL/GenBank/DDBJ databases">
        <title>Section-level genome sequencing and comparative genomics of Aspergillus sections Usti and Cavernicolus.</title>
        <authorList>
            <consortium name="Lawrence Berkeley National Laboratory"/>
            <person name="Nybo J.L."/>
            <person name="Vesth T.C."/>
            <person name="Theobald S."/>
            <person name="Frisvad J.C."/>
            <person name="Larsen T.O."/>
            <person name="Kjaerboelling I."/>
            <person name="Rothschild-Mancinelli K."/>
            <person name="Lyhne E.K."/>
            <person name="Kogle M.E."/>
            <person name="Barry K."/>
            <person name="Clum A."/>
            <person name="Na H."/>
            <person name="Ledsgaard L."/>
            <person name="Lin J."/>
            <person name="Lipzen A."/>
            <person name="Kuo A."/>
            <person name="Riley R."/>
            <person name="Mondo S."/>
            <person name="Labutti K."/>
            <person name="Haridas S."/>
            <person name="Pangalinan J."/>
            <person name="Salamov A.A."/>
            <person name="Simmons B.A."/>
            <person name="Magnuson J.K."/>
            <person name="Chen J."/>
            <person name="Drula E."/>
            <person name="Henrissat B."/>
            <person name="Wiebenga A."/>
            <person name="Lubbers R.J."/>
            <person name="Gomes A.C."/>
            <person name="Macurrencykelacurrency M.R."/>
            <person name="Stajich J."/>
            <person name="Grigoriev I.V."/>
            <person name="Mortensen U.H."/>
            <person name="De Vries R.P."/>
            <person name="Baker S.E."/>
            <person name="Andersen M.R."/>
        </authorList>
    </citation>
    <scope>NUCLEOTIDE SEQUENCE [LARGE SCALE GENOMIC DNA]</scope>
    <source>
        <strain evidence="1 2">CBS 449.75</strain>
    </source>
</reference>
<proteinExistence type="predicted"/>
<evidence type="ECO:0000313" key="2">
    <source>
        <dbReference type="Proteomes" id="UP001610432"/>
    </source>
</evidence>
<dbReference type="GeneID" id="98144490"/>
<accession>A0ABR4LNR0</accession>
<dbReference type="PROSITE" id="PS51257">
    <property type="entry name" value="PROKAR_LIPOPROTEIN"/>
    <property type="match status" value="1"/>
</dbReference>
<dbReference type="RefSeq" id="XP_070885159.1">
    <property type="nucleotide sequence ID" value="XM_071029418.1"/>
</dbReference>
<protein>
    <submittedName>
        <fullName evidence="1">Uncharacterized protein</fullName>
    </submittedName>
</protein>
<comment type="caution">
    <text evidence="1">The sequence shown here is derived from an EMBL/GenBank/DDBJ whole genome shotgun (WGS) entry which is preliminary data.</text>
</comment>
<sequence>MDDRLIYMHVWSTSCFWTLPEILQQRGHSLTQQVPGCWPSAYPFASWGLEHHAEQVLGWESEVKSATITGVNHGPCLGRMRLFWVRG</sequence>
<keyword evidence="2" id="KW-1185">Reference proteome</keyword>
<organism evidence="1 2">
    <name type="scientific">Aspergillus lucknowensis</name>
    <dbReference type="NCBI Taxonomy" id="176173"/>
    <lineage>
        <taxon>Eukaryota</taxon>
        <taxon>Fungi</taxon>
        <taxon>Dikarya</taxon>
        <taxon>Ascomycota</taxon>
        <taxon>Pezizomycotina</taxon>
        <taxon>Eurotiomycetes</taxon>
        <taxon>Eurotiomycetidae</taxon>
        <taxon>Eurotiales</taxon>
        <taxon>Aspergillaceae</taxon>
        <taxon>Aspergillus</taxon>
        <taxon>Aspergillus subgen. Nidulantes</taxon>
    </lineage>
</organism>